<feature type="compositionally biased region" description="Low complexity" evidence="2">
    <location>
        <begin position="444"/>
        <end position="454"/>
    </location>
</feature>
<feature type="compositionally biased region" description="Low complexity" evidence="2">
    <location>
        <begin position="260"/>
        <end position="283"/>
    </location>
</feature>
<dbReference type="PANTHER" id="PTHR15672">
    <property type="entry name" value="CAMP-REGULATED PHOSPHOPROTEIN 21 RELATED R3H DOMAIN CONTAINING PROTEIN"/>
    <property type="match status" value="1"/>
</dbReference>
<dbReference type="Proteomes" id="UP000807353">
    <property type="component" value="Unassembled WGS sequence"/>
</dbReference>
<feature type="compositionally biased region" description="Polar residues" evidence="2">
    <location>
        <begin position="677"/>
        <end position="687"/>
    </location>
</feature>
<feature type="compositionally biased region" description="Basic and acidic residues" evidence="2">
    <location>
        <begin position="295"/>
        <end position="304"/>
    </location>
</feature>
<accession>A0A9P5Y453</accession>
<feature type="compositionally biased region" description="Low complexity" evidence="2">
    <location>
        <begin position="535"/>
        <end position="548"/>
    </location>
</feature>
<proteinExistence type="predicted"/>
<evidence type="ECO:0000256" key="1">
    <source>
        <dbReference type="ARBA" id="ARBA00022553"/>
    </source>
</evidence>
<dbReference type="InterPro" id="IPR001374">
    <property type="entry name" value="R3H_dom"/>
</dbReference>
<dbReference type="SUPFAM" id="SSF82708">
    <property type="entry name" value="R3H domain"/>
    <property type="match status" value="1"/>
</dbReference>
<dbReference type="PROSITE" id="PS51061">
    <property type="entry name" value="R3H"/>
    <property type="match status" value="1"/>
</dbReference>
<feature type="compositionally biased region" description="Gly residues" evidence="2">
    <location>
        <begin position="578"/>
        <end position="587"/>
    </location>
</feature>
<feature type="region of interest" description="Disordered" evidence="2">
    <location>
        <begin position="1"/>
        <end position="27"/>
    </location>
</feature>
<dbReference type="Pfam" id="PF12752">
    <property type="entry name" value="SUZ"/>
    <property type="match status" value="1"/>
</dbReference>
<sequence length="865" mass="92940">MPFNPTPSSSAPNLITPTSLFTPTTDSSLPSISSLQFSSATLDTQLNTNGLEQESPPTTPNQTLDVDPQILEALRSKDRIYVLKLGELMEGLINDESRENIALNPTTSYQRLLVHRCSAYYKLIPESDPASKGIIVISTIESRIPSRKLCDLIPAEATAQPAFKIMRRSLQERRPNKSQSQAGSVTGEDADLSDVEPSESGSLGGRSNVTGGSNKKRMTIEEREAAYNEARSRIFMGFEEKEKEKDMSASSSSLSLVSLSLSTSGRGGSSSADEPDDSASSPATESEWSGPSGIHTRDKKDGRHMTSSSSSRSLRPSAPAFNSNGSSRNSRAPSPSFTYATIYEPPPGPTYDPSQHPPHPGYTAPHYLYPYSPHGQPQNPYLPPYPYYTPYGPYPPPPPQQSVSDPSTPANAEMYPPPPHVGYAQAYGWSHPQHAPLQSPPQMPQHHSQLSSQPPHHPNHAVIPSPPVHNPQYQPYVPPSQPYPYPTPGYYTPTPAQHMESGSPHVNAQSVYDVPRSTNGVMGHQNNGYGTHTMSRNGGINNSNSNGRTPIRNGVVNGGNKTRGPPLTQARSAWSYGPGIGMGGFVTPGGPISGEAIGPRLSSTRRHPSNSGSANSRSSNCDDVSSTASSSTTSSSSRRTYTSTTSSQHPLPPRPDWAVGLKPQPTLHPTQVRHQDQSNSRTMSPISASRHLNGGPQHPGTSMHQPSTQSPSTTLQSSTDFPPLTSLPVAPEKRTPVVTGAWGNSATRAIRLPSPGHPNSPTNALLQHPSSTGGNRGTQEIRLEEPDRGFERPPPKSAELYNPKLLRRPTNSRVTGEKEKERVRGETIANAILVGQVEAMSMEDQALGSASVAIPHTDSVSAWAT</sequence>
<feature type="compositionally biased region" description="Low complexity" evidence="2">
    <location>
        <begin position="701"/>
        <end position="719"/>
    </location>
</feature>
<organism evidence="5 6">
    <name type="scientific">Collybia nuda</name>
    <dbReference type="NCBI Taxonomy" id="64659"/>
    <lineage>
        <taxon>Eukaryota</taxon>
        <taxon>Fungi</taxon>
        <taxon>Dikarya</taxon>
        <taxon>Basidiomycota</taxon>
        <taxon>Agaricomycotina</taxon>
        <taxon>Agaricomycetes</taxon>
        <taxon>Agaricomycetidae</taxon>
        <taxon>Agaricales</taxon>
        <taxon>Tricholomatineae</taxon>
        <taxon>Clitocybaceae</taxon>
        <taxon>Collybia</taxon>
    </lineage>
</organism>
<feature type="compositionally biased region" description="Pro residues" evidence="2">
    <location>
        <begin position="380"/>
        <end position="400"/>
    </location>
</feature>
<dbReference type="AlphaFoldDB" id="A0A9P5Y453"/>
<feature type="domain" description="SUZ" evidence="4">
    <location>
        <begin position="143"/>
        <end position="239"/>
    </location>
</feature>
<feature type="region of interest" description="Disordered" evidence="2">
    <location>
        <begin position="169"/>
        <end position="220"/>
    </location>
</feature>
<dbReference type="Gene3D" id="3.30.1370.50">
    <property type="entry name" value="R3H-like domain"/>
    <property type="match status" value="1"/>
</dbReference>
<evidence type="ECO:0000256" key="2">
    <source>
        <dbReference type="SAM" id="MobiDB-lite"/>
    </source>
</evidence>
<reference evidence="5" key="1">
    <citation type="submission" date="2020-11" db="EMBL/GenBank/DDBJ databases">
        <authorList>
            <consortium name="DOE Joint Genome Institute"/>
            <person name="Ahrendt S."/>
            <person name="Riley R."/>
            <person name="Andreopoulos W."/>
            <person name="Labutti K."/>
            <person name="Pangilinan J."/>
            <person name="Ruiz-Duenas F.J."/>
            <person name="Barrasa J.M."/>
            <person name="Sanchez-Garcia M."/>
            <person name="Camarero S."/>
            <person name="Miyauchi S."/>
            <person name="Serrano A."/>
            <person name="Linde D."/>
            <person name="Babiker R."/>
            <person name="Drula E."/>
            <person name="Ayuso-Fernandez I."/>
            <person name="Pacheco R."/>
            <person name="Padilla G."/>
            <person name="Ferreira P."/>
            <person name="Barriuso J."/>
            <person name="Kellner H."/>
            <person name="Castanera R."/>
            <person name="Alfaro M."/>
            <person name="Ramirez L."/>
            <person name="Pisabarro A.G."/>
            <person name="Kuo A."/>
            <person name="Tritt A."/>
            <person name="Lipzen A."/>
            <person name="He G."/>
            <person name="Yan M."/>
            <person name="Ng V."/>
            <person name="Cullen D."/>
            <person name="Martin F."/>
            <person name="Rosso M.-N."/>
            <person name="Henrissat B."/>
            <person name="Hibbett D."/>
            <person name="Martinez A.T."/>
            <person name="Grigoriev I.V."/>
        </authorList>
    </citation>
    <scope>NUCLEOTIDE SEQUENCE</scope>
    <source>
        <strain evidence="5">CBS 247.69</strain>
    </source>
</reference>
<feature type="compositionally biased region" description="Pro residues" evidence="2">
    <location>
        <begin position="344"/>
        <end position="360"/>
    </location>
</feature>
<feature type="domain" description="R3H" evidence="3">
    <location>
        <begin position="79"/>
        <end position="142"/>
    </location>
</feature>
<feature type="region of interest" description="Disordered" evidence="2">
    <location>
        <begin position="260"/>
        <end position="410"/>
    </location>
</feature>
<evidence type="ECO:0000313" key="5">
    <source>
        <dbReference type="EMBL" id="KAF9461216.1"/>
    </source>
</evidence>
<dbReference type="CDD" id="cd02642">
    <property type="entry name" value="R3H_encore_like"/>
    <property type="match status" value="1"/>
</dbReference>
<keyword evidence="1" id="KW-0597">Phosphoprotein</keyword>
<dbReference type="InterPro" id="IPR051937">
    <property type="entry name" value="R3H_domain_containing"/>
</dbReference>
<evidence type="ECO:0000259" key="4">
    <source>
        <dbReference type="PROSITE" id="PS51673"/>
    </source>
</evidence>
<feature type="region of interest" description="Disordered" evidence="2">
    <location>
        <begin position="431"/>
        <end position="471"/>
    </location>
</feature>
<feature type="region of interest" description="Disordered" evidence="2">
    <location>
        <begin position="529"/>
        <end position="779"/>
    </location>
</feature>
<dbReference type="EMBL" id="MU150287">
    <property type="protein sequence ID" value="KAF9461216.1"/>
    <property type="molecule type" value="Genomic_DNA"/>
</dbReference>
<dbReference type="InterPro" id="IPR036867">
    <property type="entry name" value="R3H_dom_sf"/>
</dbReference>
<feature type="compositionally biased region" description="Acidic residues" evidence="2">
    <location>
        <begin position="188"/>
        <end position="197"/>
    </location>
</feature>
<evidence type="ECO:0008006" key="7">
    <source>
        <dbReference type="Google" id="ProtNLM"/>
    </source>
</evidence>
<evidence type="ECO:0000259" key="3">
    <source>
        <dbReference type="PROSITE" id="PS51061"/>
    </source>
</evidence>
<protein>
    <recommendedName>
        <fullName evidence="7">SUZ domain-containing protein</fullName>
    </recommendedName>
</protein>
<dbReference type="PROSITE" id="PS51673">
    <property type="entry name" value="SUZ"/>
    <property type="match status" value="1"/>
</dbReference>
<dbReference type="OrthoDB" id="278430at2759"/>
<dbReference type="PANTHER" id="PTHR15672:SF8">
    <property type="entry name" value="PROTEIN ENCORE"/>
    <property type="match status" value="1"/>
</dbReference>
<dbReference type="PRINTS" id="PR01217">
    <property type="entry name" value="PRICHEXTENSN"/>
</dbReference>
<name>A0A9P5Y453_9AGAR</name>
<feature type="compositionally biased region" description="Polar residues" evidence="2">
    <location>
        <begin position="199"/>
        <end position="213"/>
    </location>
</feature>
<evidence type="ECO:0000313" key="6">
    <source>
        <dbReference type="Proteomes" id="UP000807353"/>
    </source>
</evidence>
<feature type="compositionally biased region" description="Polar residues" evidence="2">
    <location>
        <begin position="1"/>
        <end position="26"/>
    </location>
</feature>
<comment type="caution">
    <text evidence="5">The sequence shown here is derived from an EMBL/GenBank/DDBJ whole genome shotgun (WGS) entry which is preliminary data.</text>
</comment>
<feature type="compositionally biased region" description="Polar residues" evidence="2">
    <location>
        <begin position="321"/>
        <end position="339"/>
    </location>
</feature>
<feature type="compositionally biased region" description="Polar residues" evidence="2">
    <location>
        <begin position="757"/>
        <end position="773"/>
    </location>
</feature>
<feature type="compositionally biased region" description="Low complexity" evidence="2">
    <location>
        <begin position="609"/>
        <end position="647"/>
    </location>
</feature>
<gene>
    <name evidence="5" type="ORF">BDZ94DRAFT_1221785</name>
</gene>
<keyword evidence="6" id="KW-1185">Reference proteome</keyword>
<dbReference type="InterPro" id="IPR024771">
    <property type="entry name" value="SUZ"/>
</dbReference>
<dbReference type="GO" id="GO:0003676">
    <property type="term" value="F:nucleic acid binding"/>
    <property type="evidence" value="ECO:0007669"/>
    <property type="project" value="UniProtKB-UniRule"/>
</dbReference>
<feature type="compositionally biased region" description="Low complexity" evidence="2">
    <location>
        <begin position="307"/>
        <end position="320"/>
    </location>
</feature>